<dbReference type="PANTHER" id="PTHR33933">
    <property type="entry name" value="NUCLEOTIDYLTRANSFERASE"/>
    <property type="match status" value="1"/>
</dbReference>
<dbReference type="SUPFAM" id="SSF81301">
    <property type="entry name" value="Nucleotidyltransferase"/>
    <property type="match status" value="1"/>
</dbReference>
<dbReference type="Proteomes" id="UP000177309">
    <property type="component" value="Unassembled WGS sequence"/>
</dbReference>
<dbReference type="AlphaFoldDB" id="A0A1F4TQ80"/>
<evidence type="ECO:0000259" key="1">
    <source>
        <dbReference type="Pfam" id="PF18765"/>
    </source>
</evidence>
<comment type="caution">
    <text evidence="2">The sequence shown here is derived from an EMBL/GenBank/DDBJ whole genome shotgun (WGS) entry which is preliminary data.</text>
</comment>
<evidence type="ECO:0000313" key="3">
    <source>
        <dbReference type="Proteomes" id="UP000177309"/>
    </source>
</evidence>
<proteinExistence type="predicted"/>
<dbReference type="Gene3D" id="3.30.460.10">
    <property type="entry name" value="Beta Polymerase, domain 2"/>
    <property type="match status" value="1"/>
</dbReference>
<dbReference type="InterPro" id="IPR043519">
    <property type="entry name" value="NT_sf"/>
</dbReference>
<dbReference type="InterPro" id="IPR052548">
    <property type="entry name" value="Type_VII_TA_antitoxin"/>
</dbReference>
<sequence>MKDKIIEEFLNKIGHLKNKLKAIYLFGSRARGDEKPYSDYDFLLVMEKRDETIVDKLYDATVDILIATGKVISLKIFKEKDFKKLSGIPTPFMAKILKEGIKLG</sequence>
<reference evidence="2 3" key="1">
    <citation type="journal article" date="2016" name="Nat. Commun.">
        <title>Thousands of microbial genomes shed light on interconnected biogeochemical processes in an aquifer system.</title>
        <authorList>
            <person name="Anantharaman K."/>
            <person name="Brown C.T."/>
            <person name="Hug L.A."/>
            <person name="Sharon I."/>
            <person name="Castelle C.J."/>
            <person name="Probst A.J."/>
            <person name="Thomas B.C."/>
            <person name="Singh A."/>
            <person name="Wilkins M.J."/>
            <person name="Karaoz U."/>
            <person name="Brodie E.L."/>
            <person name="Williams K.H."/>
            <person name="Hubbard S.S."/>
            <person name="Banfield J.F."/>
        </authorList>
    </citation>
    <scope>NUCLEOTIDE SEQUENCE [LARGE SCALE GENOMIC DNA]</scope>
</reference>
<protein>
    <recommendedName>
        <fullName evidence="1">Polymerase beta nucleotidyltransferase domain-containing protein</fullName>
    </recommendedName>
</protein>
<feature type="domain" description="Polymerase beta nucleotidyltransferase" evidence="1">
    <location>
        <begin position="12"/>
        <end position="103"/>
    </location>
</feature>
<dbReference type="EMBL" id="MEUI01000012">
    <property type="protein sequence ID" value="OGC34871.1"/>
    <property type="molecule type" value="Genomic_DNA"/>
</dbReference>
<organism evidence="2 3">
    <name type="scientific">candidate division WOR-1 bacterium RIFOXYC2_FULL_41_25</name>
    <dbReference type="NCBI Taxonomy" id="1802586"/>
    <lineage>
        <taxon>Bacteria</taxon>
        <taxon>Bacillati</taxon>
        <taxon>Saganbacteria</taxon>
    </lineage>
</organism>
<accession>A0A1F4TQ80</accession>
<gene>
    <name evidence="2" type="ORF">A2462_05665</name>
</gene>
<dbReference type="CDD" id="cd05403">
    <property type="entry name" value="NT_KNTase_like"/>
    <property type="match status" value="1"/>
</dbReference>
<dbReference type="Pfam" id="PF18765">
    <property type="entry name" value="Polbeta"/>
    <property type="match status" value="1"/>
</dbReference>
<dbReference type="PANTHER" id="PTHR33933:SF1">
    <property type="entry name" value="PROTEIN ADENYLYLTRANSFERASE MNTA-RELATED"/>
    <property type="match status" value="1"/>
</dbReference>
<dbReference type="InterPro" id="IPR041633">
    <property type="entry name" value="Polbeta"/>
</dbReference>
<evidence type="ECO:0000313" key="2">
    <source>
        <dbReference type="EMBL" id="OGC34871.1"/>
    </source>
</evidence>
<name>A0A1F4TQ80_UNCSA</name>